<dbReference type="NCBIfam" id="TIGR00452">
    <property type="entry name" value="tRNA 5-methoxyuridine(34)/uridine 5-oxyacetic acid(34) synthase CmoB"/>
    <property type="match status" value="1"/>
</dbReference>
<keyword evidence="4" id="KW-0489">Methyltransferase</keyword>
<reference evidence="4 5" key="1">
    <citation type="submission" date="2015-04" db="EMBL/GenBank/DDBJ databases">
        <title>Draft Genome Sequence of the Novel Agar-Digesting Marine Bacterium Q1.</title>
        <authorList>
            <person name="Li Y."/>
            <person name="Li D."/>
            <person name="Chen G."/>
            <person name="Du Z."/>
        </authorList>
    </citation>
    <scope>NUCLEOTIDE SEQUENCE [LARGE SCALE GENOMIC DNA]</scope>
    <source>
        <strain evidence="4 5">Q1</strain>
    </source>
</reference>
<dbReference type="InterPro" id="IPR027555">
    <property type="entry name" value="Mo5U34_MeTrfas-like"/>
</dbReference>
<feature type="binding site" evidence="3">
    <location>
        <position position="197"/>
    </location>
    <ligand>
        <name>carboxy-S-adenosyl-L-methionine</name>
        <dbReference type="ChEBI" id="CHEBI:134278"/>
    </ligand>
</feature>
<dbReference type="AlphaFoldDB" id="A0A0J8GUY1"/>
<comment type="caution">
    <text evidence="4">The sequence shown here is derived from an EMBL/GenBank/DDBJ whole genome shotgun (WGS) entry which is preliminary data.</text>
</comment>
<feature type="binding site" evidence="3">
    <location>
        <begin position="150"/>
        <end position="152"/>
    </location>
    <ligand>
        <name>carboxy-S-adenosyl-L-methionine</name>
        <dbReference type="ChEBI" id="CHEBI:134278"/>
    </ligand>
</feature>
<accession>A0A0J8GUY1</accession>
<sequence>MFEQFFRRILNSELAHWIETTPILLKKWQKEALHGDYHQWQKSLKNLPDAKPSKLALKSQVTIGQPDDLEIGQQKRLEKLLQNFKPWRKGPYQLFQIDLNTEWRSDWKWDRLLAHISPLKNRTVLDVGCGNGYHMWRMLGEEAKLVIGADPTQLFLAQFEVMQKYIQSENVHLLPLGIEQLPKSDGFDTVFSMGVLYHRKSPLDFLQQLKDQLKPGGELVLETIVIEGDANQVLVPGDRYAKMRNVWFIPSSQALCHWLERVGFKNIRVVDETVTSLDEQRKTPWMENESLADFLDPNDRSKTIEGYPAPIRAVIIANK</sequence>
<evidence type="ECO:0000313" key="4">
    <source>
        <dbReference type="EMBL" id="KMT66585.1"/>
    </source>
</evidence>
<feature type="binding site" evidence="3">
    <location>
        <position position="128"/>
    </location>
    <ligand>
        <name>carboxy-S-adenosyl-L-methionine</name>
        <dbReference type="ChEBI" id="CHEBI:134278"/>
    </ligand>
</feature>
<dbReference type="PATRIC" id="fig|1513271.3.peg.701"/>
<keyword evidence="5" id="KW-1185">Reference proteome</keyword>
<feature type="binding site" evidence="3">
    <location>
        <position position="103"/>
    </location>
    <ligand>
        <name>carboxy-S-adenosyl-L-methionine</name>
        <dbReference type="ChEBI" id="CHEBI:134278"/>
    </ligand>
</feature>
<gene>
    <name evidence="3" type="primary">cmoB</name>
    <name evidence="4" type="ORF">XM47_03375</name>
</gene>
<dbReference type="GO" id="GO:0032259">
    <property type="term" value="P:methylation"/>
    <property type="evidence" value="ECO:0007669"/>
    <property type="project" value="UniProtKB-KW"/>
</dbReference>
<comment type="subunit">
    <text evidence="3">Homotetramer.</text>
</comment>
<feature type="binding site" evidence="3">
    <location>
        <position position="108"/>
    </location>
    <ligand>
        <name>carboxy-S-adenosyl-L-methionine</name>
        <dbReference type="ChEBI" id="CHEBI:134278"/>
    </ligand>
</feature>
<dbReference type="NCBIfam" id="NF011650">
    <property type="entry name" value="PRK15068.1"/>
    <property type="match status" value="1"/>
</dbReference>
<dbReference type="GO" id="GO:0002098">
    <property type="term" value="P:tRNA wobble uridine modification"/>
    <property type="evidence" value="ECO:0007669"/>
    <property type="project" value="InterPro"/>
</dbReference>
<comment type="similarity">
    <text evidence="3">Belongs to the class I-like SAM-binding methyltransferase superfamily. CmoB family.</text>
</comment>
<feature type="binding site" evidence="3">
    <location>
        <position position="89"/>
    </location>
    <ligand>
        <name>carboxy-S-adenosyl-L-methionine</name>
        <dbReference type="ChEBI" id="CHEBI:134278"/>
    </ligand>
</feature>
<evidence type="ECO:0000256" key="3">
    <source>
        <dbReference type="HAMAP-Rule" id="MF_01590"/>
    </source>
</evidence>
<dbReference type="GO" id="GO:0016765">
    <property type="term" value="F:transferase activity, transferring alkyl or aryl (other than methyl) groups"/>
    <property type="evidence" value="ECO:0007669"/>
    <property type="project" value="UniProtKB-UniRule"/>
</dbReference>
<dbReference type="CDD" id="cd02440">
    <property type="entry name" value="AdoMet_MTases"/>
    <property type="match status" value="1"/>
</dbReference>
<dbReference type="STRING" id="1513271.XM47_03375"/>
<protein>
    <recommendedName>
        <fullName evidence="3">tRNA U34 carboxymethyltransferase</fullName>
        <ecNumber evidence="3">2.5.1.-</ecNumber>
    </recommendedName>
</protein>
<dbReference type="Gene3D" id="3.40.50.150">
    <property type="entry name" value="Vaccinia Virus protein VP39"/>
    <property type="match status" value="1"/>
</dbReference>
<dbReference type="SUPFAM" id="SSF53335">
    <property type="entry name" value="S-adenosyl-L-methionine-dependent methyltransferases"/>
    <property type="match status" value="1"/>
</dbReference>
<evidence type="ECO:0000256" key="1">
    <source>
        <dbReference type="ARBA" id="ARBA00022679"/>
    </source>
</evidence>
<dbReference type="Proteomes" id="UP000037600">
    <property type="component" value="Unassembled WGS sequence"/>
</dbReference>
<dbReference type="HAMAP" id="MF_01590">
    <property type="entry name" value="tRNA_carboxymethyltr_CmoB"/>
    <property type="match status" value="1"/>
</dbReference>
<comment type="catalytic activity">
    <reaction evidence="3">
        <text>carboxy-S-adenosyl-L-methionine + 5-hydroxyuridine(34) in tRNA = 5-carboxymethoxyuridine(34) in tRNA + S-adenosyl-L-homocysteine + H(+)</text>
        <dbReference type="Rhea" id="RHEA:52848"/>
        <dbReference type="Rhea" id="RHEA-COMP:13381"/>
        <dbReference type="Rhea" id="RHEA-COMP:13383"/>
        <dbReference type="ChEBI" id="CHEBI:15378"/>
        <dbReference type="ChEBI" id="CHEBI:57856"/>
        <dbReference type="ChEBI" id="CHEBI:134278"/>
        <dbReference type="ChEBI" id="CHEBI:136877"/>
        <dbReference type="ChEBI" id="CHEBI:136879"/>
    </reaction>
</comment>
<feature type="binding site" evidence="3">
    <location>
        <position position="312"/>
    </location>
    <ligand>
        <name>carboxy-S-adenosyl-L-methionine</name>
        <dbReference type="ChEBI" id="CHEBI:134278"/>
    </ligand>
</feature>
<dbReference type="PANTHER" id="PTHR43861">
    <property type="entry name" value="TRANS-ACONITATE 2-METHYLTRANSFERASE-RELATED"/>
    <property type="match status" value="1"/>
</dbReference>
<comment type="function">
    <text evidence="3">Catalyzes carboxymethyl transfer from carboxy-S-adenosyl-L-methionine (Cx-SAM) to 5-hydroxyuridine (ho5U) to form 5-carboxymethoxyuridine (cmo5U) at position 34 in tRNAs.</text>
</comment>
<evidence type="ECO:0000313" key="5">
    <source>
        <dbReference type="Proteomes" id="UP000037600"/>
    </source>
</evidence>
<dbReference type="OrthoDB" id="9773188at2"/>
<evidence type="ECO:0000256" key="2">
    <source>
        <dbReference type="ARBA" id="ARBA00022694"/>
    </source>
</evidence>
<name>A0A0J8GUY1_9ALTE</name>
<organism evidence="4 5">
    <name type="scientific">Catenovulum maritimum</name>
    <dbReference type="NCBI Taxonomy" id="1513271"/>
    <lineage>
        <taxon>Bacteria</taxon>
        <taxon>Pseudomonadati</taxon>
        <taxon>Pseudomonadota</taxon>
        <taxon>Gammaproteobacteria</taxon>
        <taxon>Alteromonadales</taxon>
        <taxon>Alteromonadaceae</taxon>
        <taxon>Catenovulum</taxon>
    </lineage>
</organism>
<keyword evidence="1 3" id="KW-0808">Transferase</keyword>
<dbReference type="GO" id="GO:0008168">
    <property type="term" value="F:methyltransferase activity"/>
    <property type="evidence" value="ECO:0007669"/>
    <property type="project" value="UniProtKB-KW"/>
</dbReference>
<feature type="binding site" evidence="3">
    <location>
        <position position="193"/>
    </location>
    <ligand>
        <name>carboxy-S-adenosyl-L-methionine</name>
        <dbReference type="ChEBI" id="CHEBI:134278"/>
    </ligand>
</feature>
<dbReference type="Pfam" id="PF08003">
    <property type="entry name" value="Methyltransf_9"/>
    <property type="match status" value="1"/>
</dbReference>
<dbReference type="InterPro" id="IPR029063">
    <property type="entry name" value="SAM-dependent_MTases_sf"/>
</dbReference>
<feature type="binding site" evidence="3">
    <location>
        <begin position="178"/>
        <end position="179"/>
    </location>
    <ligand>
        <name>carboxy-S-adenosyl-L-methionine</name>
        <dbReference type="ChEBI" id="CHEBI:134278"/>
    </ligand>
</feature>
<dbReference type="RefSeq" id="WP_048689644.1">
    <property type="nucleotide sequence ID" value="NZ_KQ130483.1"/>
</dbReference>
<dbReference type="InterPro" id="IPR010017">
    <property type="entry name" value="CmoB"/>
</dbReference>
<dbReference type="EC" id="2.5.1.-" evidence="3"/>
<keyword evidence="2 3" id="KW-0819">tRNA processing</keyword>
<dbReference type="EMBL" id="LAZL01000003">
    <property type="protein sequence ID" value="KMT66585.1"/>
    <property type="molecule type" value="Genomic_DNA"/>
</dbReference>
<proteinExistence type="inferred from homology"/>